<name>A0A9N8D4F4_PRORE</name>
<dbReference type="AlphaFoldDB" id="A0A9N8D4F4"/>
<dbReference type="Proteomes" id="UP000834611">
    <property type="component" value="Unassembled WGS sequence"/>
</dbReference>
<protein>
    <submittedName>
        <fullName evidence="1">Uncharacterized protein</fullName>
    </submittedName>
</protein>
<reference evidence="1" key="1">
    <citation type="submission" date="2020-05" db="EMBL/GenBank/DDBJ databases">
        <authorList>
            <person name="Delgado-Blas J."/>
        </authorList>
    </citation>
    <scope>NUCLEOTIDE SEQUENCE</scope>
    <source>
        <strain evidence="1">BB1453</strain>
    </source>
</reference>
<gene>
    <name evidence="1" type="ORF">GHA_03778</name>
</gene>
<dbReference type="EMBL" id="CAHPSF010000013">
    <property type="protein sequence ID" value="CAB5712837.1"/>
    <property type="molecule type" value="Genomic_DNA"/>
</dbReference>
<accession>A0A9N8D4F4</accession>
<dbReference type="RefSeq" id="WP_239407304.1">
    <property type="nucleotide sequence ID" value="NZ_CAHPRV010000003.1"/>
</dbReference>
<proteinExistence type="predicted"/>
<organism evidence="1 2">
    <name type="scientific">Providencia rettgeri</name>
    <dbReference type="NCBI Taxonomy" id="587"/>
    <lineage>
        <taxon>Bacteria</taxon>
        <taxon>Pseudomonadati</taxon>
        <taxon>Pseudomonadota</taxon>
        <taxon>Gammaproteobacteria</taxon>
        <taxon>Enterobacterales</taxon>
        <taxon>Morganellaceae</taxon>
        <taxon>Providencia</taxon>
    </lineage>
</organism>
<sequence length="77" mass="8294">MAIHIKQLGLVSAISLEISNQYSGIKINQTQLGAIVEAANLVCAAFTEKNHCDSCNDKLRGGCLPTCAFYQKGVKHD</sequence>
<evidence type="ECO:0000313" key="2">
    <source>
        <dbReference type="Proteomes" id="UP000834611"/>
    </source>
</evidence>
<evidence type="ECO:0000313" key="1">
    <source>
        <dbReference type="EMBL" id="CAB5712837.1"/>
    </source>
</evidence>
<comment type="caution">
    <text evidence="1">The sequence shown here is derived from an EMBL/GenBank/DDBJ whole genome shotgun (WGS) entry which is preliminary data.</text>
</comment>